<feature type="chain" id="PRO_5016604787" evidence="1">
    <location>
        <begin position="24"/>
        <end position="93"/>
    </location>
</feature>
<comment type="caution">
    <text evidence="2">The sequence shown here is derived from an EMBL/GenBank/DDBJ whole genome shotgun (WGS) entry which is preliminary data.</text>
</comment>
<gene>
    <name evidence="2" type="ORF">DFP80_10345</name>
</gene>
<keyword evidence="3" id="KW-1185">Reference proteome</keyword>
<protein>
    <submittedName>
        <fullName evidence="2">Uncharacterized protein</fullName>
    </submittedName>
</protein>
<dbReference type="EMBL" id="QNSE01000003">
    <property type="protein sequence ID" value="RBP84575.1"/>
    <property type="molecule type" value="Genomic_DNA"/>
</dbReference>
<accession>A0A366JE71</accession>
<sequence>MKTLNKTALALVVASVMATSAFASSNESAYERVQSAKGSVEALAVTLENMGADVDANVDLNGAYTADQKVSAYNAKHAELQTEFNTLHAQTAE</sequence>
<reference evidence="2 3" key="1">
    <citation type="submission" date="2018-06" db="EMBL/GenBank/DDBJ databases">
        <title>Genomic Encyclopedia of Type Strains, Phase III (KMG-III): the genomes of soil and plant-associated and newly described type strains.</title>
        <authorList>
            <person name="Whitman W."/>
        </authorList>
    </citation>
    <scope>NUCLEOTIDE SEQUENCE [LARGE SCALE GENOMIC DNA]</scope>
    <source>
        <strain evidence="2 3">CECT 7377</strain>
    </source>
</reference>
<keyword evidence="1" id="KW-0732">Signal</keyword>
<evidence type="ECO:0000313" key="3">
    <source>
        <dbReference type="Proteomes" id="UP000252792"/>
    </source>
</evidence>
<dbReference type="OrthoDB" id="6106197at2"/>
<dbReference type="Proteomes" id="UP000252792">
    <property type="component" value="Unassembled WGS sequence"/>
</dbReference>
<dbReference type="AlphaFoldDB" id="A0A366JE71"/>
<evidence type="ECO:0000313" key="2">
    <source>
        <dbReference type="EMBL" id="RBP84575.1"/>
    </source>
</evidence>
<name>A0A366JE71_9GAMM</name>
<feature type="signal peptide" evidence="1">
    <location>
        <begin position="1"/>
        <end position="23"/>
    </location>
</feature>
<dbReference type="RefSeq" id="WP_113915491.1">
    <property type="nucleotide sequence ID" value="NZ_QNSE01000003.1"/>
</dbReference>
<organism evidence="2 3">
    <name type="scientific">Marinomonas rhizomae</name>
    <dbReference type="NCBI Taxonomy" id="491948"/>
    <lineage>
        <taxon>Bacteria</taxon>
        <taxon>Pseudomonadati</taxon>
        <taxon>Pseudomonadota</taxon>
        <taxon>Gammaproteobacteria</taxon>
        <taxon>Oceanospirillales</taxon>
        <taxon>Oceanospirillaceae</taxon>
        <taxon>Marinomonas</taxon>
    </lineage>
</organism>
<evidence type="ECO:0000256" key="1">
    <source>
        <dbReference type="SAM" id="SignalP"/>
    </source>
</evidence>
<proteinExistence type="predicted"/>